<evidence type="ECO:0000313" key="4">
    <source>
        <dbReference type="Proteomes" id="UP000525923"/>
    </source>
</evidence>
<feature type="domain" description="SAF" evidence="2">
    <location>
        <begin position="41"/>
        <end position="103"/>
    </location>
</feature>
<dbReference type="InterPro" id="IPR017585">
    <property type="entry name" value="SAF_FlgA"/>
</dbReference>
<dbReference type="Proteomes" id="UP000525923">
    <property type="component" value="Unassembled WGS sequence"/>
</dbReference>
<dbReference type="SMART" id="SM00858">
    <property type="entry name" value="SAF"/>
    <property type="match status" value="1"/>
</dbReference>
<dbReference type="EMBL" id="JACHHE010000002">
    <property type="protein sequence ID" value="MBB5179611.1"/>
    <property type="molecule type" value="Genomic_DNA"/>
</dbReference>
<evidence type="ECO:0000313" key="3">
    <source>
        <dbReference type="EMBL" id="MBB5179611.1"/>
    </source>
</evidence>
<dbReference type="Pfam" id="PF13144">
    <property type="entry name" value="ChapFlgA"/>
    <property type="match status" value="1"/>
</dbReference>
<protein>
    <submittedName>
        <fullName evidence="3">Pilus assembly protein CpaB</fullName>
    </submittedName>
</protein>
<accession>A0A7W8CQI6</accession>
<proteinExistence type="predicted"/>
<gene>
    <name evidence="3" type="ORF">HNQ44_001035</name>
</gene>
<dbReference type="AlphaFoldDB" id="A0A7W8CQI6"/>
<sequence length="274" mass="29988">MIESKRKAIIFFFLAAILAGTAGFLTLQKVKELNTDLGTMVNVYAAGQDIASRSVITPKDITVEKIPKKFVTDEHITNTDDLQNKVSVIPLSSGDLITKNMLKQASAVMEENNRLITLMSSERVFFDEELEALDRVDIIVSLREKEDNKTEIFMQDVKVARVANDSKKFAGVQLEVSLEQAPKLIHMQNYADSVRIIKANVGTAGSEEAEEVEAAAAAKEKAEAEAKAKAKAEAEAKAKAEAESKAKAEEKKAEEKKPAEKKTQDDAAKTSSNN</sequence>
<dbReference type="CDD" id="cd11614">
    <property type="entry name" value="SAF_CpaB_FlgA_like"/>
    <property type="match status" value="1"/>
</dbReference>
<organism evidence="3 4">
    <name type="scientific">Planococcus koreensis</name>
    <dbReference type="NCBI Taxonomy" id="112331"/>
    <lineage>
        <taxon>Bacteria</taxon>
        <taxon>Bacillati</taxon>
        <taxon>Bacillota</taxon>
        <taxon>Bacilli</taxon>
        <taxon>Bacillales</taxon>
        <taxon>Caryophanaceae</taxon>
        <taxon>Planococcus</taxon>
    </lineage>
</organism>
<keyword evidence="4" id="KW-1185">Reference proteome</keyword>
<evidence type="ECO:0000259" key="2">
    <source>
        <dbReference type="SMART" id="SM00858"/>
    </source>
</evidence>
<feature type="compositionally biased region" description="Basic and acidic residues" evidence="1">
    <location>
        <begin position="218"/>
        <end position="268"/>
    </location>
</feature>
<evidence type="ECO:0000256" key="1">
    <source>
        <dbReference type="SAM" id="MobiDB-lite"/>
    </source>
</evidence>
<dbReference type="RefSeq" id="WP_175580332.1">
    <property type="nucleotide sequence ID" value="NZ_JACHHE010000002.1"/>
</dbReference>
<reference evidence="3 4" key="1">
    <citation type="submission" date="2020-08" db="EMBL/GenBank/DDBJ databases">
        <title>Genomic Encyclopedia of Type Strains, Phase IV (KMG-IV): sequencing the most valuable type-strain genomes for metagenomic binning, comparative biology and taxonomic classification.</title>
        <authorList>
            <person name="Goeker M."/>
        </authorList>
    </citation>
    <scope>NUCLEOTIDE SEQUENCE [LARGE SCALE GENOMIC DNA]</scope>
    <source>
        <strain evidence="3 4">DSM 15895</strain>
    </source>
</reference>
<feature type="region of interest" description="Disordered" evidence="1">
    <location>
        <begin position="212"/>
        <end position="274"/>
    </location>
</feature>
<dbReference type="Gene3D" id="3.90.1210.10">
    <property type="entry name" value="Antifreeze-like/N-acetylneuraminic acid synthase C-terminal domain"/>
    <property type="match status" value="1"/>
</dbReference>
<dbReference type="InterPro" id="IPR013974">
    <property type="entry name" value="SAF"/>
</dbReference>
<name>A0A7W8CQI6_9BACL</name>
<comment type="caution">
    <text evidence="3">The sequence shown here is derived from an EMBL/GenBank/DDBJ whole genome shotgun (WGS) entry which is preliminary data.</text>
</comment>